<accession>A0A6B8WDM5</accession>
<evidence type="ECO:0000313" key="6">
    <source>
        <dbReference type="EMBL" id="QGU08100.1"/>
    </source>
</evidence>
<dbReference type="RefSeq" id="WP_156231520.1">
    <property type="nucleotide sequence ID" value="NZ_CP046455.1"/>
</dbReference>
<keyword evidence="2" id="KW-0349">Heme</keyword>
<evidence type="ECO:0000256" key="3">
    <source>
        <dbReference type="ARBA" id="ARBA00022723"/>
    </source>
</evidence>
<dbReference type="PANTHER" id="PTHR47366:SF1">
    <property type="entry name" value="TWO-ON-TWO HEMOGLOBIN-3"/>
    <property type="match status" value="1"/>
</dbReference>
<gene>
    <name evidence="6" type="primary">glbO</name>
    <name evidence="6" type="ORF">COCCU_10920</name>
</gene>
<keyword evidence="7" id="KW-1185">Reference proteome</keyword>
<dbReference type="Pfam" id="PF01152">
    <property type="entry name" value="Bac_globin"/>
    <property type="match status" value="1"/>
</dbReference>
<dbReference type="InterPro" id="IPR001486">
    <property type="entry name" value="Hemoglobin_trunc"/>
</dbReference>
<sequence>MPTPSSNPPGQQNFYEAIGGEETFARIVRGFYQQVRDDDLIGPLYPDQDWEGAEQRLKWFLAQYWGGPQTFSAQRGHPRLRMRHVTYSIGTPEAERWLEMMKVSLDQIEEETLPPAYRAALWEHMERVAAMLINRPV</sequence>
<dbReference type="Gene3D" id="1.10.490.10">
    <property type="entry name" value="Globins"/>
    <property type="match status" value="1"/>
</dbReference>
<dbReference type="GO" id="GO:0019825">
    <property type="term" value="F:oxygen binding"/>
    <property type="evidence" value="ECO:0007669"/>
    <property type="project" value="InterPro"/>
</dbReference>
<comment type="similarity">
    <text evidence="5">Belongs to the truncated hemoglobin family. Group II subfamily.</text>
</comment>
<dbReference type="EMBL" id="CP046455">
    <property type="protein sequence ID" value="QGU08100.1"/>
    <property type="molecule type" value="Genomic_DNA"/>
</dbReference>
<dbReference type="PANTHER" id="PTHR47366">
    <property type="entry name" value="TWO-ON-TWO HEMOGLOBIN-3"/>
    <property type="match status" value="1"/>
</dbReference>
<dbReference type="GO" id="GO:0046872">
    <property type="term" value="F:metal ion binding"/>
    <property type="evidence" value="ECO:0007669"/>
    <property type="project" value="UniProtKB-KW"/>
</dbReference>
<dbReference type="InterPro" id="IPR012292">
    <property type="entry name" value="Globin/Proto"/>
</dbReference>
<organism evidence="6 7">
    <name type="scientific">Corynebacterium occultum</name>
    <dbReference type="NCBI Taxonomy" id="2675219"/>
    <lineage>
        <taxon>Bacteria</taxon>
        <taxon>Bacillati</taxon>
        <taxon>Actinomycetota</taxon>
        <taxon>Actinomycetes</taxon>
        <taxon>Mycobacteriales</taxon>
        <taxon>Corynebacteriaceae</taxon>
        <taxon>Corynebacterium</taxon>
    </lineage>
</organism>
<dbReference type="AlphaFoldDB" id="A0A6B8WDM5"/>
<evidence type="ECO:0000313" key="7">
    <source>
        <dbReference type="Proteomes" id="UP000424462"/>
    </source>
</evidence>
<dbReference type="GO" id="GO:0020037">
    <property type="term" value="F:heme binding"/>
    <property type="evidence" value="ECO:0007669"/>
    <property type="project" value="InterPro"/>
</dbReference>
<reference evidence="6 7" key="1">
    <citation type="submission" date="2019-11" db="EMBL/GenBank/DDBJ databases">
        <title>Complete genome sequence of Corynebacterium kalinowskii 1959, a novel Corynebacterium species isolated from soil of a small paddock in Vilsendorf, Germany.</title>
        <authorList>
            <person name="Schaffert L."/>
            <person name="Ruwe M."/>
            <person name="Milse J."/>
            <person name="Hanuschka K."/>
            <person name="Ortseifen V."/>
            <person name="Droste J."/>
            <person name="Brandt D."/>
            <person name="Schlueter L."/>
            <person name="Kutter Y."/>
            <person name="Vinke S."/>
            <person name="Viehoefer P."/>
            <person name="Jacob L."/>
            <person name="Luebke N.-C."/>
            <person name="Schulte-Berndt E."/>
            <person name="Hain C."/>
            <person name="Linder M."/>
            <person name="Schmidt P."/>
            <person name="Wollenschlaeger L."/>
            <person name="Luttermann T."/>
            <person name="Thieme E."/>
            <person name="Hassa J."/>
            <person name="Haak M."/>
            <person name="Wittchen M."/>
            <person name="Mentz A."/>
            <person name="Persicke M."/>
            <person name="Busche T."/>
            <person name="Ruckert C."/>
        </authorList>
    </citation>
    <scope>NUCLEOTIDE SEQUENCE [LARGE SCALE GENOMIC DNA]</scope>
    <source>
        <strain evidence="6 7">2039</strain>
    </source>
</reference>
<evidence type="ECO:0000256" key="2">
    <source>
        <dbReference type="ARBA" id="ARBA00022617"/>
    </source>
</evidence>
<keyword evidence="3" id="KW-0479">Metal-binding</keyword>
<dbReference type="InterPro" id="IPR044203">
    <property type="entry name" value="GlbO/GLB3-like"/>
</dbReference>
<protein>
    <submittedName>
        <fullName evidence="6">Group 2 truncated hemoglobin GlbO</fullName>
    </submittedName>
</protein>
<proteinExistence type="inferred from homology"/>
<dbReference type="GO" id="GO:0005344">
    <property type="term" value="F:oxygen carrier activity"/>
    <property type="evidence" value="ECO:0007669"/>
    <property type="project" value="InterPro"/>
</dbReference>
<evidence type="ECO:0000256" key="4">
    <source>
        <dbReference type="ARBA" id="ARBA00023004"/>
    </source>
</evidence>
<dbReference type="CDD" id="cd14771">
    <property type="entry name" value="TrHb2_Mt-trHbO-like_O"/>
    <property type="match status" value="1"/>
</dbReference>
<dbReference type="Proteomes" id="UP000424462">
    <property type="component" value="Chromosome"/>
</dbReference>
<name>A0A6B8WDM5_9CORY</name>
<evidence type="ECO:0000256" key="1">
    <source>
        <dbReference type="ARBA" id="ARBA00022448"/>
    </source>
</evidence>
<dbReference type="InterPro" id="IPR009050">
    <property type="entry name" value="Globin-like_sf"/>
</dbReference>
<dbReference type="KEGG" id="cok:COCCU_10920"/>
<evidence type="ECO:0000256" key="5">
    <source>
        <dbReference type="ARBA" id="ARBA00034496"/>
    </source>
</evidence>
<dbReference type="SUPFAM" id="SSF46458">
    <property type="entry name" value="Globin-like"/>
    <property type="match status" value="1"/>
</dbReference>
<keyword evidence="1" id="KW-0813">Transport</keyword>
<keyword evidence="4" id="KW-0408">Iron</keyword>